<dbReference type="CDD" id="cd06261">
    <property type="entry name" value="TM_PBP2"/>
    <property type="match status" value="1"/>
</dbReference>
<dbReference type="Pfam" id="PF00528">
    <property type="entry name" value="BPD_transp_1"/>
    <property type="match status" value="1"/>
</dbReference>
<keyword evidence="8 9" id="KW-0472">Membrane</keyword>
<comment type="subcellular location">
    <subcellularLocation>
        <location evidence="1">Cell inner membrane</location>
        <topology evidence="1">Multi-pass membrane protein</topology>
    </subcellularLocation>
    <subcellularLocation>
        <location evidence="9">Cell membrane</location>
        <topology evidence="9">Multi-pass membrane protein</topology>
    </subcellularLocation>
</comment>
<organism evidence="11 12">
    <name type="scientific">Pseudosulfitobacter pseudonitzschiae</name>
    <dbReference type="NCBI Taxonomy" id="1402135"/>
    <lineage>
        <taxon>Bacteria</taxon>
        <taxon>Pseudomonadati</taxon>
        <taxon>Pseudomonadota</taxon>
        <taxon>Alphaproteobacteria</taxon>
        <taxon>Rhodobacterales</taxon>
        <taxon>Roseobacteraceae</taxon>
        <taxon>Pseudosulfitobacter</taxon>
    </lineage>
</organism>
<evidence type="ECO:0000256" key="7">
    <source>
        <dbReference type="ARBA" id="ARBA00022989"/>
    </source>
</evidence>
<dbReference type="InterPro" id="IPR000515">
    <property type="entry name" value="MetI-like"/>
</dbReference>
<dbReference type="AlphaFoldDB" id="A0A073JGE5"/>
<feature type="transmembrane region" description="Helical" evidence="9">
    <location>
        <begin position="130"/>
        <end position="148"/>
    </location>
</feature>
<evidence type="ECO:0000256" key="1">
    <source>
        <dbReference type="ARBA" id="ARBA00004429"/>
    </source>
</evidence>
<dbReference type="RefSeq" id="WP_037924447.1">
    <property type="nucleotide sequence ID" value="NZ_CP054599.1"/>
</dbReference>
<keyword evidence="4" id="KW-1003">Cell membrane</keyword>
<sequence length="222" mass="24416">MDIDLFVQYGPILLCGLLNTVLCWIVGAAGGVALGFVIAVAMYYGPRPLRYVLRGYIEVIRGTPFLIQLFILYYGGPNIGLRLDPVPAGILGLIIYGSPYYAEIFRAGLQAVPRGMIEAGRAMAMSEGTILRRITLPILMVSSVPPLTNFSIILTKETAILSIVTVPELLYQVQTMSAETFAYMEAMFALALFYWGFVEVISWAGRKLELKTNAFLSKELSA</sequence>
<evidence type="ECO:0000256" key="8">
    <source>
        <dbReference type="ARBA" id="ARBA00023136"/>
    </source>
</evidence>
<evidence type="ECO:0000256" key="6">
    <source>
        <dbReference type="ARBA" id="ARBA00022970"/>
    </source>
</evidence>
<name>A0A073JGE5_9RHOB</name>
<evidence type="ECO:0000256" key="9">
    <source>
        <dbReference type="RuleBase" id="RU363032"/>
    </source>
</evidence>
<dbReference type="PROSITE" id="PS50928">
    <property type="entry name" value="ABC_TM1"/>
    <property type="match status" value="1"/>
</dbReference>
<proteinExistence type="inferred from homology"/>
<feature type="transmembrane region" description="Helical" evidence="9">
    <location>
        <begin position="88"/>
        <end position="109"/>
    </location>
</feature>
<evidence type="ECO:0000256" key="2">
    <source>
        <dbReference type="ARBA" id="ARBA00010072"/>
    </source>
</evidence>
<keyword evidence="3 9" id="KW-0813">Transport</keyword>
<evidence type="ECO:0000256" key="5">
    <source>
        <dbReference type="ARBA" id="ARBA00022692"/>
    </source>
</evidence>
<feature type="transmembrane region" description="Helical" evidence="9">
    <location>
        <begin position="17"/>
        <end position="44"/>
    </location>
</feature>
<dbReference type="SUPFAM" id="SSF161098">
    <property type="entry name" value="MetI-like"/>
    <property type="match status" value="1"/>
</dbReference>
<gene>
    <name evidence="11" type="ORF">SUH3_15650</name>
</gene>
<dbReference type="PANTHER" id="PTHR30614:SF0">
    <property type="entry name" value="L-CYSTINE TRANSPORT SYSTEM PERMEASE PROTEIN TCYL"/>
    <property type="match status" value="1"/>
</dbReference>
<keyword evidence="5 9" id="KW-0812">Transmembrane</keyword>
<dbReference type="InterPro" id="IPR010065">
    <property type="entry name" value="AA_ABC_transptr_permease_3TM"/>
</dbReference>
<evidence type="ECO:0000259" key="10">
    <source>
        <dbReference type="PROSITE" id="PS50928"/>
    </source>
</evidence>
<evidence type="ECO:0000313" key="12">
    <source>
        <dbReference type="Proteomes" id="UP000027746"/>
    </source>
</evidence>
<dbReference type="GO" id="GO:0043190">
    <property type="term" value="C:ATP-binding cassette (ABC) transporter complex"/>
    <property type="evidence" value="ECO:0007669"/>
    <property type="project" value="InterPro"/>
</dbReference>
<dbReference type="EMBL" id="JAMD01000003">
    <property type="protein sequence ID" value="KEJ96787.1"/>
    <property type="molecule type" value="Genomic_DNA"/>
</dbReference>
<comment type="caution">
    <text evidence="11">The sequence shown here is derived from an EMBL/GenBank/DDBJ whole genome shotgun (WGS) entry which is preliminary data.</text>
</comment>
<dbReference type="NCBIfam" id="TIGR01726">
    <property type="entry name" value="HEQRo_perm_3TM"/>
    <property type="match status" value="1"/>
</dbReference>
<feature type="domain" description="ABC transmembrane type-1" evidence="10">
    <location>
        <begin position="17"/>
        <end position="205"/>
    </location>
</feature>
<dbReference type="GO" id="GO:0022857">
    <property type="term" value="F:transmembrane transporter activity"/>
    <property type="evidence" value="ECO:0007669"/>
    <property type="project" value="InterPro"/>
</dbReference>
<keyword evidence="6" id="KW-0029">Amino-acid transport</keyword>
<dbReference type="InterPro" id="IPR035906">
    <property type="entry name" value="MetI-like_sf"/>
</dbReference>
<dbReference type="InterPro" id="IPR043429">
    <property type="entry name" value="ArtM/GltK/GlnP/TcyL/YhdX-like"/>
</dbReference>
<comment type="similarity">
    <text evidence="2">Belongs to the binding-protein-dependent transport system permease family. HisMQ subfamily.</text>
</comment>
<evidence type="ECO:0000256" key="3">
    <source>
        <dbReference type="ARBA" id="ARBA00022448"/>
    </source>
</evidence>
<reference evidence="11 12" key="1">
    <citation type="submission" date="2014-01" db="EMBL/GenBank/DDBJ databases">
        <title>Sulfitobacter sp. H3 (MCCC 1A00686) Genome Sequencing.</title>
        <authorList>
            <person name="Lai Q."/>
            <person name="Hong Z."/>
        </authorList>
    </citation>
    <scope>NUCLEOTIDE SEQUENCE [LARGE SCALE GENOMIC DNA]</scope>
    <source>
        <strain evidence="11 12">H3</strain>
    </source>
</reference>
<evidence type="ECO:0000256" key="4">
    <source>
        <dbReference type="ARBA" id="ARBA00022475"/>
    </source>
</evidence>
<keyword evidence="12" id="KW-1185">Reference proteome</keyword>
<dbReference type="GeneID" id="68868890"/>
<feature type="transmembrane region" description="Helical" evidence="9">
    <location>
        <begin position="181"/>
        <end position="201"/>
    </location>
</feature>
<protein>
    <submittedName>
        <fullName evidence="11">Amino acid ABC transporter</fullName>
    </submittedName>
</protein>
<evidence type="ECO:0000313" key="11">
    <source>
        <dbReference type="EMBL" id="KEJ96787.1"/>
    </source>
</evidence>
<dbReference type="Proteomes" id="UP000027746">
    <property type="component" value="Unassembled WGS sequence"/>
</dbReference>
<accession>A0A073JGE5</accession>
<keyword evidence="7 9" id="KW-1133">Transmembrane helix</keyword>
<dbReference type="OrthoDB" id="9814550at2"/>
<dbReference type="Gene3D" id="1.10.3720.10">
    <property type="entry name" value="MetI-like"/>
    <property type="match status" value="1"/>
</dbReference>
<feature type="transmembrane region" description="Helical" evidence="9">
    <location>
        <begin position="56"/>
        <end position="76"/>
    </location>
</feature>
<dbReference type="GO" id="GO:0006865">
    <property type="term" value="P:amino acid transport"/>
    <property type="evidence" value="ECO:0007669"/>
    <property type="project" value="UniProtKB-KW"/>
</dbReference>
<dbReference type="PANTHER" id="PTHR30614">
    <property type="entry name" value="MEMBRANE COMPONENT OF AMINO ACID ABC TRANSPORTER"/>
    <property type="match status" value="1"/>
</dbReference>